<name>A0ABN8IW81_9NEOP</name>
<proteinExistence type="predicted"/>
<reference evidence="7" key="1">
    <citation type="submission" date="2022-03" db="EMBL/GenBank/DDBJ databases">
        <authorList>
            <person name="Martin H S."/>
        </authorList>
    </citation>
    <scope>NUCLEOTIDE SEQUENCE</scope>
</reference>
<sequence length="156" mass="17353">MLSCQDSLPFCKNRFELYGCDFLLDEEYTPWLIEINSCPDLTNTTEVTAKICPAVVDDIIKVVIDSMGDPKASTGKFECIYQQPMTVPKFSSSTELSVRGIPLSNDYFYKGTLPINQLRPELGESNRGNSPGASTNEGSHNKDFGKINQIQTSKQQ</sequence>
<dbReference type="EMBL" id="OW152816">
    <property type="protein sequence ID" value="CAH2066186.1"/>
    <property type="molecule type" value="Genomic_DNA"/>
</dbReference>
<evidence type="ECO:0000256" key="5">
    <source>
        <dbReference type="ARBA" id="ARBA00022840"/>
    </source>
</evidence>
<keyword evidence="2" id="KW-0963">Cytoplasm</keyword>
<evidence type="ECO:0000256" key="3">
    <source>
        <dbReference type="ARBA" id="ARBA00022598"/>
    </source>
</evidence>
<evidence type="ECO:0000313" key="8">
    <source>
        <dbReference type="Proteomes" id="UP000837857"/>
    </source>
</evidence>
<dbReference type="PANTHER" id="PTHR45870:SF2">
    <property type="entry name" value="TUBULIN MONOGLYCYLASE TTLL3"/>
    <property type="match status" value="1"/>
</dbReference>
<dbReference type="Pfam" id="PF03133">
    <property type="entry name" value="TTL"/>
    <property type="match status" value="1"/>
</dbReference>
<dbReference type="PROSITE" id="PS51221">
    <property type="entry name" value="TTL"/>
    <property type="match status" value="1"/>
</dbReference>
<comment type="subcellular location">
    <subcellularLocation>
        <location evidence="1">Cytoplasm</location>
    </subcellularLocation>
</comment>
<accession>A0ABN8IW81</accession>
<dbReference type="Gene3D" id="3.30.470.20">
    <property type="entry name" value="ATP-grasp fold, B domain"/>
    <property type="match status" value="1"/>
</dbReference>
<dbReference type="InterPro" id="IPR051437">
    <property type="entry name" value="TTLL_monoglycylase"/>
</dbReference>
<gene>
    <name evidence="7" type="ORF">IPOD504_LOCUS13319</name>
</gene>
<evidence type="ECO:0000256" key="2">
    <source>
        <dbReference type="ARBA" id="ARBA00022490"/>
    </source>
</evidence>
<dbReference type="SUPFAM" id="SSF56059">
    <property type="entry name" value="Glutathione synthetase ATP-binding domain-like"/>
    <property type="match status" value="1"/>
</dbReference>
<evidence type="ECO:0000256" key="4">
    <source>
        <dbReference type="ARBA" id="ARBA00022741"/>
    </source>
</evidence>
<keyword evidence="4" id="KW-0547">Nucleotide-binding</keyword>
<dbReference type="PANTHER" id="PTHR45870">
    <property type="entry name" value="TUBULIN MONOGLYCYLASE TTLL3"/>
    <property type="match status" value="1"/>
</dbReference>
<dbReference type="Proteomes" id="UP000837857">
    <property type="component" value="Chromosome 4"/>
</dbReference>
<keyword evidence="3" id="KW-0436">Ligase</keyword>
<feature type="region of interest" description="Disordered" evidence="6">
    <location>
        <begin position="119"/>
        <end position="156"/>
    </location>
</feature>
<feature type="non-terminal residue" evidence="7">
    <location>
        <position position="156"/>
    </location>
</feature>
<keyword evidence="8" id="KW-1185">Reference proteome</keyword>
<dbReference type="InterPro" id="IPR004344">
    <property type="entry name" value="TTL/TTLL_fam"/>
</dbReference>
<feature type="compositionally biased region" description="Polar residues" evidence="6">
    <location>
        <begin position="126"/>
        <end position="138"/>
    </location>
</feature>
<keyword evidence="5" id="KW-0067">ATP-binding</keyword>
<evidence type="ECO:0000256" key="6">
    <source>
        <dbReference type="SAM" id="MobiDB-lite"/>
    </source>
</evidence>
<organism evidence="7 8">
    <name type="scientific">Iphiclides podalirius</name>
    <name type="common">scarce swallowtail</name>
    <dbReference type="NCBI Taxonomy" id="110791"/>
    <lineage>
        <taxon>Eukaryota</taxon>
        <taxon>Metazoa</taxon>
        <taxon>Ecdysozoa</taxon>
        <taxon>Arthropoda</taxon>
        <taxon>Hexapoda</taxon>
        <taxon>Insecta</taxon>
        <taxon>Pterygota</taxon>
        <taxon>Neoptera</taxon>
        <taxon>Endopterygota</taxon>
        <taxon>Lepidoptera</taxon>
        <taxon>Glossata</taxon>
        <taxon>Ditrysia</taxon>
        <taxon>Papilionoidea</taxon>
        <taxon>Papilionidae</taxon>
        <taxon>Papilioninae</taxon>
        <taxon>Iphiclides</taxon>
    </lineage>
</organism>
<evidence type="ECO:0000256" key="1">
    <source>
        <dbReference type="ARBA" id="ARBA00004496"/>
    </source>
</evidence>
<protein>
    <submittedName>
        <fullName evidence="7">Uncharacterized protein</fullName>
    </submittedName>
</protein>
<evidence type="ECO:0000313" key="7">
    <source>
        <dbReference type="EMBL" id="CAH2066186.1"/>
    </source>
</evidence>